<evidence type="ECO:0000313" key="1">
    <source>
        <dbReference type="EMBL" id="SCY74097.1"/>
    </source>
</evidence>
<keyword evidence="2" id="KW-1185">Reference proteome</keyword>
<dbReference type="AlphaFoldDB" id="A0A1G5IDR2"/>
<protein>
    <submittedName>
        <fullName evidence="1">Uncharacterized protein</fullName>
    </submittedName>
</protein>
<proteinExistence type="predicted"/>
<gene>
    <name evidence="1" type="ORF">SAMN05216233_11949</name>
</gene>
<dbReference type="EMBL" id="FMUX01000019">
    <property type="protein sequence ID" value="SCY74097.1"/>
    <property type="molecule type" value="Genomic_DNA"/>
</dbReference>
<dbReference type="Proteomes" id="UP000198870">
    <property type="component" value="Unassembled WGS sequence"/>
</dbReference>
<name>A0A1G5IDR2_9BACT</name>
<sequence length="55" mass="5993">METCGAFFLCAGPRLFIIEKNGPLLQRGLVGVILHANSPERVLITIASMHYLAIP</sequence>
<reference evidence="1 2" key="1">
    <citation type="submission" date="2016-10" db="EMBL/GenBank/DDBJ databases">
        <authorList>
            <person name="de Groot N.N."/>
        </authorList>
    </citation>
    <scope>NUCLEOTIDE SEQUENCE [LARGE SCALE GENOMIC DNA]</scope>
    <source>
        <strain evidence="1 2">AA1</strain>
    </source>
</reference>
<accession>A0A1G5IDR2</accession>
<organism evidence="1 2">
    <name type="scientific">Desulfoluna spongiiphila</name>
    <dbReference type="NCBI Taxonomy" id="419481"/>
    <lineage>
        <taxon>Bacteria</taxon>
        <taxon>Pseudomonadati</taxon>
        <taxon>Thermodesulfobacteriota</taxon>
        <taxon>Desulfobacteria</taxon>
        <taxon>Desulfobacterales</taxon>
        <taxon>Desulfolunaceae</taxon>
        <taxon>Desulfoluna</taxon>
    </lineage>
</organism>
<evidence type="ECO:0000313" key="2">
    <source>
        <dbReference type="Proteomes" id="UP000198870"/>
    </source>
</evidence>
<dbReference type="STRING" id="419481.SAMN05216233_11949"/>